<evidence type="ECO:0000313" key="2">
    <source>
        <dbReference type="Proteomes" id="UP001224775"/>
    </source>
</evidence>
<sequence length="314" mass="33263">MSPQFRATTPNTTSTLANGDGEPCNSCSVALSVAELAKAADMSFALHKIERDSSAEWTPLNPLLSQDSSCAQAYSRKRSCNQISSQDPNQPFLSSYGSAFLSGIFADIAQASDEKPGASNPKSDEPHNKKIRTMPSALTLGRPSKSFKALAGLTDGADNVAPSVETPLVPFVVSPRSNQSTANIHHFKDQVRELQGMAFPSLPQIPNTISSSSFSSSNLTAPSLSRDVSQASISSDMDQDSSDSDFGWFVSTDDDADSALIKERAMSVSTAPAFDDLAFKARPAVGAVAEPPQDTEVQQALAADTIDDVLGDFF</sequence>
<proteinExistence type="predicted"/>
<accession>A0AAD8YG21</accession>
<organism evidence="1 2">
    <name type="scientific">Skeletonema marinoi</name>
    <dbReference type="NCBI Taxonomy" id="267567"/>
    <lineage>
        <taxon>Eukaryota</taxon>
        <taxon>Sar</taxon>
        <taxon>Stramenopiles</taxon>
        <taxon>Ochrophyta</taxon>
        <taxon>Bacillariophyta</taxon>
        <taxon>Coscinodiscophyceae</taxon>
        <taxon>Thalassiosirophycidae</taxon>
        <taxon>Thalassiosirales</taxon>
        <taxon>Skeletonemataceae</taxon>
        <taxon>Skeletonema</taxon>
        <taxon>Skeletonema marinoi-dohrnii complex</taxon>
    </lineage>
</organism>
<dbReference type="AlphaFoldDB" id="A0AAD8YG21"/>
<reference evidence="1" key="1">
    <citation type="submission" date="2023-06" db="EMBL/GenBank/DDBJ databases">
        <title>Survivors Of The Sea: Transcriptome response of Skeletonema marinoi to long-term dormancy.</title>
        <authorList>
            <person name="Pinder M.I.M."/>
            <person name="Kourtchenko O."/>
            <person name="Robertson E.K."/>
            <person name="Larsson T."/>
            <person name="Maumus F."/>
            <person name="Osuna-Cruz C.M."/>
            <person name="Vancaester E."/>
            <person name="Stenow R."/>
            <person name="Vandepoele K."/>
            <person name="Ploug H."/>
            <person name="Bruchert V."/>
            <person name="Godhe A."/>
            <person name="Topel M."/>
        </authorList>
    </citation>
    <scope>NUCLEOTIDE SEQUENCE</scope>
    <source>
        <strain evidence="1">R05AC</strain>
    </source>
</reference>
<gene>
    <name evidence="1" type="ORF">QTG54_004081</name>
</gene>
<evidence type="ECO:0000313" key="1">
    <source>
        <dbReference type="EMBL" id="KAK1744790.1"/>
    </source>
</evidence>
<keyword evidence="2" id="KW-1185">Reference proteome</keyword>
<dbReference type="EMBL" id="JATAAI010000006">
    <property type="protein sequence ID" value="KAK1744790.1"/>
    <property type="molecule type" value="Genomic_DNA"/>
</dbReference>
<protein>
    <submittedName>
        <fullName evidence="1">Uncharacterized protein</fullName>
    </submittedName>
</protein>
<comment type="caution">
    <text evidence="1">The sequence shown here is derived from an EMBL/GenBank/DDBJ whole genome shotgun (WGS) entry which is preliminary data.</text>
</comment>
<dbReference type="Proteomes" id="UP001224775">
    <property type="component" value="Unassembled WGS sequence"/>
</dbReference>
<name>A0AAD8YG21_9STRA</name>